<evidence type="ECO:0000256" key="9">
    <source>
        <dbReference type="ARBA" id="ARBA00022989"/>
    </source>
</evidence>
<dbReference type="SUPFAM" id="SSF48695">
    <property type="entry name" value="Multiheme cytochromes"/>
    <property type="match status" value="1"/>
</dbReference>
<evidence type="ECO:0000256" key="8">
    <source>
        <dbReference type="ARBA" id="ARBA00022982"/>
    </source>
</evidence>
<gene>
    <name evidence="16" type="ORF">BLW93_07335</name>
</gene>
<protein>
    <recommendedName>
        <fullName evidence="12">Cytochrome c-type protein</fullName>
    </recommendedName>
</protein>
<dbReference type="Proteomes" id="UP000187408">
    <property type="component" value="Unassembled WGS sequence"/>
</dbReference>
<evidence type="ECO:0000256" key="3">
    <source>
        <dbReference type="ARBA" id="ARBA00022448"/>
    </source>
</evidence>
<evidence type="ECO:0000256" key="4">
    <source>
        <dbReference type="ARBA" id="ARBA00022475"/>
    </source>
</evidence>
<feature type="binding site" description="covalent" evidence="13">
    <location>
        <position position="123"/>
    </location>
    <ligand>
        <name>heme</name>
        <dbReference type="ChEBI" id="CHEBI:30413"/>
        <label>3</label>
    </ligand>
</feature>
<comment type="cofactor">
    <cofactor evidence="13">
        <name>heme</name>
        <dbReference type="ChEBI" id="CHEBI:30413"/>
    </cofactor>
    <text evidence="13">Binds 4 heme groups per subunit.</text>
</comment>
<feature type="binding site" description="covalent" evidence="13">
    <location>
        <position position="40"/>
    </location>
    <ligand>
        <name>heme</name>
        <dbReference type="ChEBI" id="CHEBI:30413"/>
        <label>1</label>
    </ligand>
</feature>
<dbReference type="Pfam" id="PF03264">
    <property type="entry name" value="Cytochrom_NNT"/>
    <property type="match status" value="1"/>
</dbReference>
<evidence type="ECO:0000256" key="13">
    <source>
        <dbReference type="PIRSR" id="PIRSR000013-1"/>
    </source>
</evidence>
<sequence length="177" mass="19705">MSTKKPFLICAGGLVLGLFISLLVAQGVKYSSTSEFCASCHEMKFVYDTWEKNAHGPLSGSAGACKASCVDCHMPHNANVATYLFVKTKAAVRDVIGHIRGPEKFDWVKNLDERNRYTYESSCKGCHKVISDNIMHEKYKKGETDKTCIDCHHGVGHGDYFREKLEAMLSKGMMAEK</sequence>
<evidence type="ECO:0000313" key="17">
    <source>
        <dbReference type="Proteomes" id="UP000187408"/>
    </source>
</evidence>
<comment type="caution">
    <text evidence="16">The sequence shown here is derived from an EMBL/GenBank/DDBJ whole genome shotgun (WGS) entry which is preliminary data.</text>
</comment>
<keyword evidence="11" id="KW-0472">Membrane</keyword>
<dbReference type="Gene3D" id="1.10.3820.10">
    <property type="entry name" value="Di-heme elbow motif domain"/>
    <property type="match status" value="1"/>
</dbReference>
<accession>A0A1R1MJR0</accession>
<dbReference type="InterPro" id="IPR051174">
    <property type="entry name" value="Cytochrome_c-type_ET"/>
</dbReference>
<comment type="PTM">
    <text evidence="12">Binds 4 heme groups per subunit.</text>
</comment>
<dbReference type="InterPro" id="IPR036280">
    <property type="entry name" value="Multihaem_cyt_sf"/>
</dbReference>
<dbReference type="AlphaFoldDB" id="A0A1R1MJR0"/>
<feature type="binding site" description="axial binding residue" evidence="14">
    <location>
        <position position="152"/>
    </location>
    <ligand>
        <name>heme</name>
        <dbReference type="ChEBI" id="CHEBI:30413"/>
        <label>4</label>
    </ligand>
    <ligandPart>
        <name>Fe</name>
        <dbReference type="ChEBI" id="CHEBI:18248"/>
    </ligandPart>
</feature>
<organism evidence="16 17">
    <name type="scientific">Desulfurobacterium indicum</name>
    <dbReference type="NCBI Taxonomy" id="1914305"/>
    <lineage>
        <taxon>Bacteria</taxon>
        <taxon>Pseudomonadati</taxon>
        <taxon>Aquificota</taxon>
        <taxon>Aquificia</taxon>
        <taxon>Desulfurobacteriales</taxon>
        <taxon>Desulfurobacteriaceae</taxon>
        <taxon>Desulfurobacterium</taxon>
    </lineage>
</organism>
<dbReference type="STRING" id="1914305.BLW93_07335"/>
<keyword evidence="5 12" id="KW-0349">Heme</keyword>
<evidence type="ECO:0000256" key="5">
    <source>
        <dbReference type="ARBA" id="ARBA00022617"/>
    </source>
</evidence>
<feature type="binding site" description="axial binding residue" evidence="14">
    <location>
        <position position="43"/>
    </location>
    <ligand>
        <name>heme</name>
        <dbReference type="ChEBI" id="CHEBI:30413"/>
        <label>1</label>
    </ligand>
    <ligandPart>
        <name>Fe</name>
        <dbReference type="ChEBI" id="CHEBI:18248"/>
    </ligandPart>
</feature>
<proteinExistence type="inferred from homology"/>
<keyword evidence="17" id="KW-1185">Reference proteome</keyword>
<keyword evidence="4" id="KW-1003">Cell membrane</keyword>
<keyword evidence="10 12" id="KW-0408">Iron</keyword>
<dbReference type="PANTHER" id="PTHR30333:SF1">
    <property type="entry name" value="CYTOCHROME C-TYPE PROTEIN NAPC"/>
    <property type="match status" value="1"/>
</dbReference>
<dbReference type="GO" id="GO:0046872">
    <property type="term" value="F:metal ion binding"/>
    <property type="evidence" value="ECO:0007669"/>
    <property type="project" value="UniProtKB-KW"/>
</dbReference>
<keyword evidence="7 12" id="KW-0479">Metal-binding</keyword>
<dbReference type="GO" id="GO:0019333">
    <property type="term" value="P:denitrification pathway"/>
    <property type="evidence" value="ECO:0007669"/>
    <property type="project" value="InterPro"/>
</dbReference>
<keyword evidence="8 12" id="KW-0249">Electron transport</keyword>
<feature type="domain" description="NapC/NirT cytochrome c N-terminal" evidence="15">
    <location>
        <begin position="5"/>
        <end position="157"/>
    </location>
</feature>
<dbReference type="InterPro" id="IPR024717">
    <property type="entry name" value="NapC/NirT/NrfH"/>
</dbReference>
<dbReference type="GO" id="GO:0005886">
    <property type="term" value="C:plasma membrane"/>
    <property type="evidence" value="ECO:0007669"/>
    <property type="project" value="UniProtKB-SubCell"/>
</dbReference>
<feature type="binding site" description="covalent" evidence="13">
    <location>
        <position position="151"/>
    </location>
    <ligand>
        <name>heme</name>
        <dbReference type="ChEBI" id="CHEBI:30413"/>
        <label>4</label>
    </ligand>
</feature>
<dbReference type="InterPro" id="IPR038266">
    <property type="entry name" value="NapC/NirT_cytc_sf"/>
</dbReference>
<evidence type="ECO:0000256" key="11">
    <source>
        <dbReference type="ARBA" id="ARBA00023136"/>
    </source>
</evidence>
<feature type="binding site" description="covalent" evidence="13">
    <location>
        <position position="126"/>
    </location>
    <ligand>
        <name>heme</name>
        <dbReference type="ChEBI" id="CHEBI:30413"/>
        <label>3</label>
    </ligand>
</feature>
<feature type="binding site" description="covalent" evidence="13">
    <location>
        <position position="148"/>
    </location>
    <ligand>
        <name>heme</name>
        <dbReference type="ChEBI" id="CHEBI:30413"/>
        <label>4</label>
    </ligand>
</feature>
<dbReference type="GO" id="GO:0020037">
    <property type="term" value="F:heme binding"/>
    <property type="evidence" value="ECO:0007669"/>
    <property type="project" value="InterPro"/>
</dbReference>
<evidence type="ECO:0000313" key="16">
    <source>
        <dbReference type="EMBL" id="OMH40047.1"/>
    </source>
</evidence>
<evidence type="ECO:0000256" key="10">
    <source>
        <dbReference type="ARBA" id="ARBA00023004"/>
    </source>
</evidence>
<dbReference type="InterPro" id="IPR005126">
    <property type="entry name" value="NapC/NirT_cyt_c_N"/>
</dbReference>
<dbReference type="EMBL" id="MOEN01000031">
    <property type="protein sequence ID" value="OMH40047.1"/>
    <property type="molecule type" value="Genomic_DNA"/>
</dbReference>
<keyword evidence="9" id="KW-1133">Transmembrane helix</keyword>
<evidence type="ECO:0000256" key="1">
    <source>
        <dbReference type="ARBA" id="ARBA00004162"/>
    </source>
</evidence>
<feature type="binding site" description="axial binding residue" evidence="14">
    <location>
        <position position="127"/>
    </location>
    <ligand>
        <name>heme</name>
        <dbReference type="ChEBI" id="CHEBI:30413"/>
        <label>3</label>
    </ligand>
    <ligandPart>
        <name>Fe</name>
        <dbReference type="ChEBI" id="CHEBI:18248"/>
    </ligandPart>
</feature>
<evidence type="ECO:0000259" key="15">
    <source>
        <dbReference type="Pfam" id="PF03264"/>
    </source>
</evidence>
<evidence type="ECO:0000256" key="7">
    <source>
        <dbReference type="ARBA" id="ARBA00022723"/>
    </source>
</evidence>
<dbReference type="PIRSF" id="PIRSF000013">
    <property type="entry name" value="4_hem_cytochrm_NapC"/>
    <property type="match status" value="1"/>
</dbReference>
<dbReference type="PANTHER" id="PTHR30333">
    <property type="entry name" value="CYTOCHROME C-TYPE PROTEIN"/>
    <property type="match status" value="1"/>
</dbReference>
<comment type="subcellular location">
    <subcellularLocation>
        <location evidence="1">Cell membrane</location>
        <topology evidence="1">Single-pass membrane protein</topology>
    </subcellularLocation>
</comment>
<dbReference type="GO" id="GO:0009055">
    <property type="term" value="F:electron transfer activity"/>
    <property type="evidence" value="ECO:0007669"/>
    <property type="project" value="TreeGrafter"/>
</dbReference>
<keyword evidence="6" id="KW-0812">Transmembrane</keyword>
<keyword evidence="3 12" id="KW-0813">Transport</keyword>
<name>A0A1R1MJR0_9BACT</name>
<dbReference type="OrthoDB" id="9782159at2"/>
<feature type="binding site" description="covalent" evidence="13">
    <location>
        <position position="69"/>
    </location>
    <ligand>
        <name>heme</name>
        <dbReference type="ChEBI" id="CHEBI:30413"/>
        <label>2</label>
    </ligand>
</feature>
<feature type="binding site" description="covalent" evidence="13">
    <location>
        <position position="37"/>
    </location>
    <ligand>
        <name>heme</name>
        <dbReference type="ChEBI" id="CHEBI:30413"/>
        <label>1</label>
    </ligand>
</feature>
<evidence type="ECO:0000256" key="14">
    <source>
        <dbReference type="PIRSR" id="PIRSR000013-2"/>
    </source>
</evidence>
<feature type="binding site" description="covalent" evidence="13">
    <location>
        <position position="72"/>
    </location>
    <ligand>
        <name>heme</name>
        <dbReference type="ChEBI" id="CHEBI:30413"/>
        <label>2</label>
    </ligand>
</feature>
<feature type="binding site" description="axial binding residue" evidence="14">
    <location>
        <position position="157"/>
    </location>
    <ligand>
        <name>heme</name>
        <dbReference type="ChEBI" id="CHEBI:30413"/>
        <label>2</label>
    </ligand>
    <ligandPart>
        <name>Fe</name>
        <dbReference type="ChEBI" id="CHEBI:18248"/>
    </ligandPart>
</feature>
<dbReference type="GO" id="GO:0009061">
    <property type="term" value="P:anaerobic respiration"/>
    <property type="evidence" value="ECO:0007669"/>
    <property type="project" value="TreeGrafter"/>
</dbReference>
<dbReference type="RefSeq" id="WP_076713445.1">
    <property type="nucleotide sequence ID" value="NZ_MOEN01000031.1"/>
</dbReference>
<evidence type="ECO:0000256" key="12">
    <source>
        <dbReference type="PIRNR" id="PIRNR000013"/>
    </source>
</evidence>
<evidence type="ECO:0000256" key="2">
    <source>
        <dbReference type="ARBA" id="ARBA00007395"/>
    </source>
</evidence>
<feature type="binding site" description="axial binding residue" evidence="14">
    <location>
        <position position="73"/>
    </location>
    <ligand>
        <name>heme</name>
        <dbReference type="ChEBI" id="CHEBI:30413"/>
        <label>2</label>
    </ligand>
    <ligandPart>
        <name>Fe</name>
        <dbReference type="ChEBI" id="CHEBI:18248"/>
    </ligandPart>
</feature>
<reference evidence="16 17" key="1">
    <citation type="submission" date="2016-10" db="EMBL/GenBank/DDBJ databases">
        <title>Genome sequence of a sulfur-reducing bacterium Desulfurobacterium indicum K6013.</title>
        <authorList>
            <person name="Cao J."/>
            <person name="Shao Z."/>
            <person name="Alain K."/>
            <person name="Jebbar M."/>
        </authorList>
    </citation>
    <scope>NUCLEOTIDE SEQUENCE [LARGE SCALE GENOMIC DNA]</scope>
    <source>
        <strain evidence="16 17">K6013</strain>
    </source>
</reference>
<comment type="similarity">
    <text evidence="2">Belongs to the NapC/NirT/NrfH family.</text>
</comment>
<evidence type="ECO:0000256" key="6">
    <source>
        <dbReference type="ARBA" id="ARBA00022692"/>
    </source>
</evidence>